<dbReference type="GO" id="GO:0003697">
    <property type="term" value="F:single-stranded DNA binding"/>
    <property type="evidence" value="ECO:0007669"/>
    <property type="project" value="InterPro"/>
</dbReference>
<dbReference type="Pfam" id="PF18818">
    <property type="entry name" value="MPTase-PolyVal"/>
    <property type="match status" value="1"/>
</dbReference>
<dbReference type="Pfam" id="PF08401">
    <property type="entry name" value="ArdcN"/>
    <property type="match status" value="1"/>
</dbReference>
<evidence type="ECO:0000259" key="3">
    <source>
        <dbReference type="Pfam" id="PF18818"/>
    </source>
</evidence>
<organism evidence="4 5">
    <name type="scientific">Nitrosomonas eutropha</name>
    <dbReference type="NCBI Taxonomy" id="916"/>
    <lineage>
        <taxon>Bacteria</taxon>
        <taxon>Pseudomonadati</taxon>
        <taxon>Pseudomonadota</taxon>
        <taxon>Betaproteobacteria</taxon>
        <taxon>Nitrosomonadales</taxon>
        <taxon>Nitrosomonadaceae</taxon>
        <taxon>Nitrosomonas</taxon>
    </lineage>
</organism>
<dbReference type="Proteomes" id="UP000183926">
    <property type="component" value="Unassembled WGS sequence"/>
</dbReference>
<dbReference type="InterPro" id="IPR017113">
    <property type="entry name" value="Antirestriction_ArdC"/>
</dbReference>
<feature type="region of interest" description="Disordered" evidence="1">
    <location>
        <begin position="1"/>
        <end position="25"/>
    </location>
</feature>
<sequence>MTNATNHNQKNTKAKSKAHQKTGVKTDVKQAITDRIVALMERGTEAWKKTWKAAAAAGMPCNASTGAPYRGVNILILWAQREEAGFSSNRWMTYKQAQAVGAQVRKGEKSVACVYFEMLKRKESQEEAEFFPMAKAFSLFNLDQIDNVPEQLQDYIDDMTLPAFSQDEIAEQFIAASGAQIEHHGNRAFYRPSTDTIVLPEREAFISSANYYATACHELTHWTGHKSRLDRDFSKSRRFGDEHYAFEELVAELGSAFLAGHFRFIDATVENHASYLASWIKVLKNDKSAIFTAAKHASAAYEFLADLADTATEQGEEQTPAMQTAA</sequence>
<dbReference type="InterPro" id="IPR013610">
    <property type="entry name" value="ArdC_N"/>
</dbReference>
<dbReference type="PIRSF" id="PIRSF037112">
    <property type="entry name" value="Antirestriction_ArdC"/>
    <property type="match status" value="1"/>
</dbReference>
<dbReference type="AlphaFoldDB" id="A0A1I7FD91"/>
<dbReference type="RefSeq" id="WP_074926608.1">
    <property type="nucleotide sequence ID" value="NZ_FPBL01000001.1"/>
</dbReference>
<gene>
    <name evidence="4" type="ORF">SAMN05216339_101427</name>
</gene>
<accession>A0A1I7FD91</accession>
<reference evidence="4 5" key="1">
    <citation type="submission" date="2016-10" db="EMBL/GenBank/DDBJ databases">
        <authorList>
            <person name="de Groot N.N."/>
        </authorList>
    </citation>
    <scope>NUCLEOTIDE SEQUENCE [LARGE SCALE GENOMIC DNA]</scope>
    <source>
        <strain evidence="4 5">Nm24</strain>
    </source>
</reference>
<dbReference type="EMBL" id="FPBL01000001">
    <property type="protein sequence ID" value="SFU34152.1"/>
    <property type="molecule type" value="Genomic_DNA"/>
</dbReference>
<evidence type="ECO:0000313" key="5">
    <source>
        <dbReference type="Proteomes" id="UP000183926"/>
    </source>
</evidence>
<evidence type="ECO:0000313" key="4">
    <source>
        <dbReference type="EMBL" id="SFU34152.1"/>
    </source>
</evidence>
<name>A0A1I7FD91_9PROT</name>
<feature type="domain" description="Polyvalent protein metallopeptidase" evidence="3">
    <location>
        <begin position="170"/>
        <end position="296"/>
    </location>
</feature>
<dbReference type="InterPro" id="IPR041459">
    <property type="entry name" value="MPTase-PolyVal"/>
</dbReference>
<proteinExistence type="predicted"/>
<feature type="compositionally biased region" description="Basic residues" evidence="1">
    <location>
        <begin position="10"/>
        <end position="22"/>
    </location>
</feature>
<feature type="domain" description="N-terminal" evidence="2">
    <location>
        <begin position="27"/>
        <end position="140"/>
    </location>
</feature>
<evidence type="ECO:0000259" key="2">
    <source>
        <dbReference type="Pfam" id="PF08401"/>
    </source>
</evidence>
<evidence type="ECO:0000256" key="1">
    <source>
        <dbReference type="SAM" id="MobiDB-lite"/>
    </source>
</evidence>
<protein>
    <submittedName>
        <fullName evidence="4">Antirestriction protein ArdC</fullName>
    </submittedName>
</protein>